<dbReference type="InterPro" id="IPR021109">
    <property type="entry name" value="Peptidase_aspartic_dom_sf"/>
</dbReference>
<protein>
    <recommendedName>
        <fullName evidence="5">Peptidase A1 domain-containing protein</fullName>
    </recommendedName>
</protein>
<dbReference type="PRINTS" id="PR00792">
    <property type="entry name" value="PEPSIN"/>
</dbReference>
<dbReference type="Gene3D" id="2.40.70.10">
    <property type="entry name" value="Acid Proteases"/>
    <property type="match status" value="2"/>
</dbReference>
<feature type="domain" description="Peptidase A1" evidence="5">
    <location>
        <begin position="1"/>
        <end position="255"/>
    </location>
</feature>
<dbReference type="AlphaFoldDB" id="A0A9P5SJE4"/>
<dbReference type="CDD" id="cd05471">
    <property type="entry name" value="pepsin_like"/>
    <property type="match status" value="1"/>
</dbReference>
<proteinExistence type="inferred from homology"/>
<dbReference type="InterPro" id="IPR033121">
    <property type="entry name" value="PEPTIDASE_A1"/>
</dbReference>
<evidence type="ECO:0000313" key="7">
    <source>
        <dbReference type="Proteomes" id="UP000696485"/>
    </source>
</evidence>
<dbReference type="InterPro" id="IPR001969">
    <property type="entry name" value="Aspartic_peptidase_AS"/>
</dbReference>
<gene>
    <name evidence="6" type="ORF">BG006_008636</name>
</gene>
<name>A0A9P5SJE4_9FUNG</name>
<comment type="similarity">
    <text evidence="1 3">Belongs to the peptidase A1 family.</text>
</comment>
<dbReference type="PROSITE" id="PS51767">
    <property type="entry name" value="PEPTIDASE_A1"/>
    <property type="match status" value="1"/>
</dbReference>
<dbReference type="GO" id="GO:0004190">
    <property type="term" value="F:aspartic-type endopeptidase activity"/>
    <property type="evidence" value="ECO:0007669"/>
    <property type="project" value="UniProtKB-KW"/>
</dbReference>
<organism evidence="6 7">
    <name type="scientific">Podila minutissima</name>
    <dbReference type="NCBI Taxonomy" id="64525"/>
    <lineage>
        <taxon>Eukaryota</taxon>
        <taxon>Fungi</taxon>
        <taxon>Fungi incertae sedis</taxon>
        <taxon>Mucoromycota</taxon>
        <taxon>Mortierellomycotina</taxon>
        <taxon>Mortierellomycetes</taxon>
        <taxon>Mortierellales</taxon>
        <taxon>Mortierellaceae</taxon>
        <taxon>Podila</taxon>
    </lineage>
</organism>
<dbReference type="PANTHER" id="PTHR47966:SF51">
    <property type="entry name" value="BETA-SITE APP-CLEAVING ENZYME, ISOFORM A-RELATED"/>
    <property type="match status" value="1"/>
</dbReference>
<evidence type="ECO:0000256" key="2">
    <source>
        <dbReference type="ARBA" id="ARBA00022750"/>
    </source>
</evidence>
<dbReference type="InterPro" id="IPR034164">
    <property type="entry name" value="Pepsin-like_dom"/>
</dbReference>
<sequence length="330" mass="33674">MTFYTDTYKFGSLQLTGIAGVASIDNVKLPPTADGILGLWYYPRLGVATILNVLKNSTALTQPVMGIWMQAATILGVTAPGGEITIGGVNPQRFTGDITYIDCVANHPWTIPLGGMQIGNTLIPTTGILAAIDTGTSAMLMPKSYADLINGAIPGALQATNLDGHWILPCDGTTPITFTFGTFVAKVPYSSLAMQVARYKVTGRSGDYCRSSAMFPTGIVVPIDDWIIGATFLRTVYAVYDFGNNEAGGGRIGFANLATPGSPPGTNGTTGNGGQGGNGSNNNGTSGNGGSGDGSGSGGNTQNAASSIFPASSIAMQAAILLVAVVAAMS</sequence>
<feature type="compositionally biased region" description="Gly residues" evidence="4">
    <location>
        <begin position="268"/>
        <end position="279"/>
    </location>
</feature>
<accession>A0A9P5SJE4</accession>
<evidence type="ECO:0000259" key="5">
    <source>
        <dbReference type="PROSITE" id="PS51767"/>
    </source>
</evidence>
<dbReference type="Proteomes" id="UP000696485">
    <property type="component" value="Unassembled WGS sequence"/>
</dbReference>
<keyword evidence="3" id="KW-0378">Hydrolase</keyword>
<evidence type="ECO:0000256" key="1">
    <source>
        <dbReference type="ARBA" id="ARBA00007447"/>
    </source>
</evidence>
<dbReference type="GO" id="GO:0006508">
    <property type="term" value="P:proteolysis"/>
    <property type="evidence" value="ECO:0007669"/>
    <property type="project" value="UniProtKB-KW"/>
</dbReference>
<keyword evidence="7" id="KW-1185">Reference proteome</keyword>
<evidence type="ECO:0000256" key="4">
    <source>
        <dbReference type="SAM" id="MobiDB-lite"/>
    </source>
</evidence>
<dbReference type="InterPro" id="IPR001461">
    <property type="entry name" value="Aspartic_peptidase_A1"/>
</dbReference>
<dbReference type="PROSITE" id="PS00141">
    <property type="entry name" value="ASP_PROTEASE"/>
    <property type="match status" value="1"/>
</dbReference>
<evidence type="ECO:0000313" key="6">
    <source>
        <dbReference type="EMBL" id="KAF9328129.1"/>
    </source>
</evidence>
<comment type="caution">
    <text evidence="6">The sequence shown here is derived from an EMBL/GenBank/DDBJ whole genome shotgun (WGS) entry which is preliminary data.</text>
</comment>
<keyword evidence="2 3" id="KW-0064">Aspartyl protease</keyword>
<dbReference type="EMBL" id="JAAAUY010000594">
    <property type="protein sequence ID" value="KAF9328129.1"/>
    <property type="molecule type" value="Genomic_DNA"/>
</dbReference>
<dbReference type="PANTHER" id="PTHR47966">
    <property type="entry name" value="BETA-SITE APP-CLEAVING ENZYME, ISOFORM A-RELATED"/>
    <property type="match status" value="1"/>
</dbReference>
<keyword evidence="3" id="KW-0645">Protease</keyword>
<reference evidence="6" key="1">
    <citation type="journal article" date="2020" name="Fungal Divers.">
        <title>Resolving the Mortierellaceae phylogeny through synthesis of multi-gene phylogenetics and phylogenomics.</title>
        <authorList>
            <person name="Vandepol N."/>
            <person name="Liber J."/>
            <person name="Desiro A."/>
            <person name="Na H."/>
            <person name="Kennedy M."/>
            <person name="Barry K."/>
            <person name="Grigoriev I.V."/>
            <person name="Miller A.N."/>
            <person name="O'Donnell K."/>
            <person name="Stajich J.E."/>
            <person name="Bonito G."/>
        </authorList>
    </citation>
    <scope>NUCLEOTIDE SEQUENCE</scope>
    <source>
        <strain evidence="6">NVP1</strain>
    </source>
</reference>
<dbReference type="Pfam" id="PF00026">
    <property type="entry name" value="Asp"/>
    <property type="match status" value="1"/>
</dbReference>
<evidence type="ECO:0000256" key="3">
    <source>
        <dbReference type="RuleBase" id="RU000454"/>
    </source>
</evidence>
<dbReference type="SUPFAM" id="SSF50630">
    <property type="entry name" value="Acid proteases"/>
    <property type="match status" value="1"/>
</dbReference>
<feature type="region of interest" description="Disordered" evidence="4">
    <location>
        <begin position="255"/>
        <end position="301"/>
    </location>
</feature>
<feature type="compositionally biased region" description="Gly residues" evidence="4">
    <location>
        <begin position="286"/>
        <end position="299"/>
    </location>
</feature>